<reference evidence="1 2" key="1">
    <citation type="journal article" date="2008" name="PLoS Genet.">
        <title>Genomic islands in the pathogenic filamentous fungus Aspergillus fumigatus.</title>
        <authorList>
            <person name="Fedorova N.D."/>
            <person name="Khaldi N."/>
            <person name="Joardar V.S."/>
            <person name="Maiti R."/>
            <person name="Amedeo P."/>
            <person name="Anderson M.J."/>
            <person name="Crabtree J."/>
            <person name="Silva J.C."/>
            <person name="Badger J.H."/>
            <person name="Albarraq A."/>
            <person name="Angiuoli S."/>
            <person name="Bussey H."/>
            <person name="Bowyer P."/>
            <person name="Cotty P.J."/>
            <person name="Dyer P.S."/>
            <person name="Egan A."/>
            <person name="Galens K."/>
            <person name="Fraser-Liggett C.M."/>
            <person name="Haas B.J."/>
            <person name="Inman J.M."/>
            <person name="Kent R."/>
            <person name="Lemieux S."/>
            <person name="Malavazi I."/>
            <person name="Orvis J."/>
            <person name="Roemer T."/>
            <person name="Ronning C.M."/>
            <person name="Sundaram J.P."/>
            <person name="Sutton G."/>
            <person name="Turner G."/>
            <person name="Venter J.C."/>
            <person name="White O.R."/>
            <person name="Whitty B.R."/>
            <person name="Youngman P."/>
            <person name="Wolfe K.H."/>
            <person name="Goldman G.H."/>
            <person name="Wortman J.R."/>
            <person name="Jiang B."/>
            <person name="Denning D.W."/>
            <person name="Nierman W.C."/>
        </authorList>
    </citation>
    <scope>NUCLEOTIDE SEQUENCE [LARGE SCALE GENOMIC DNA]</scope>
    <source>
        <strain evidence="2">ATCC 1007 / CBS 513.65 / DSM 816 / NCTC 3887 / NRRL 1</strain>
    </source>
</reference>
<dbReference type="OrthoDB" id="412874at2759"/>
<dbReference type="OMA" id="TIANMNK"/>
<evidence type="ECO:0000313" key="1">
    <source>
        <dbReference type="EMBL" id="EAW14095.1"/>
    </source>
</evidence>
<dbReference type="RefSeq" id="XP_001275521.1">
    <property type="nucleotide sequence ID" value="XM_001275520.1"/>
</dbReference>
<dbReference type="GeneID" id="4707809"/>
<accession>A1C6S4</accession>
<name>A1C6S4_ASPCL</name>
<evidence type="ECO:0008006" key="3">
    <source>
        <dbReference type="Google" id="ProtNLM"/>
    </source>
</evidence>
<dbReference type="Gene3D" id="3.40.390.10">
    <property type="entry name" value="Collagenase (Catalytic Domain)"/>
    <property type="match status" value="1"/>
</dbReference>
<protein>
    <recommendedName>
        <fullName evidence="3">Lysine-specific metallo-endopeptidase domain-containing protein</fullName>
    </recommendedName>
</protein>
<sequence length="261" mass="29755">MLTTWQVFFGAIRLNSEVIEATQTFADASNNMQTVISRPNLISKTLQTDWAPYWSCNDDFFEYSEKLSDANIRVYIDTRWTPKRTLDVDPTQRLCSEGADNLAYSFFNVESNQDEIIICEQSWENYVNAQGKYGRLADLDNTAAYLNRFTIDYVADRAAATTILHELTHTESIFGDGAAVDVDLDGEPVYGFDLIQSLAIQQPEVTVTNAVLKLWAKSRFVNQAMYYSGCNWTKRICGQAPPDKIRTREQDGTVTYKTFEY</sequence>
<dbReference type="InterPro" id="IPR024079">
    <property type="entry name" value="MetalloPept_cat_dom_sf"/>
</dbReference>
<organism evidence="1 2">
    <name type="scientific">Aspergillus clavatus (strain ATCC 1007 / CBS 513.65 / DSM 816 / NCTC 3887 / NRRL 1 / QM 1276 / 107)</name>
    <dbReference type="NCBI Taxonomy" id="344612"/>
    <lineage>
        <taxon>Eukaryota</taxon>
        <taxon>Fungi</taxon>
        <taxon>Dikarya</taxon>
        <taxon>Ascomycota</taxon>
        <taxon>Pezizomycotina</taxon>
        <taxon>Eurotiomycetes</taxon>
        <taxon>Eurotiomycetidae</taxon>
        <taxon>Eurotiales</taxon>
        <taxon>Aspergillaceae</taxon>
        <taxon>Aspergillus</taxon>
        <taxon>Aspergillus subgen. Fumigati</taxon>
    </lineage>
</organism>
<dbReference type="AlphaFoldDB" id="A1C6S4"/>
<dbReference type="KEGG" id="act:ACLA_071280"/>
<gene>
    <name evidence="1" type="ORF">ACLA_071280</name>
</gene>
<keyword evidence="2" id="KW-1185">Reference proteome</keyword>
<evidence type="ECO:0000313" key="2">
    <source>
        <dbReference type="Proteomes" id="UP000006701"/>
    </source>
</evidence>
<dbReference type="GO" id="GO:0008237">
    <property type="term" value="F:metallopeptidase activity"/>
    <property type="evidence" value="ECO:0007669"/>
    <property type="project" value="InterPro"/>
</dbReference>
<dbReference type="EMBL" id="DS027045">
    <property type="protein sequence ID" value="EAW14095.1"/>
    <property type="molecule type" value="Genomic_DNA"/>
</dbReference>
<dbReference type="VEuPathDB" id="FungiDB:ACLA_071280"/>
<proteinExistence type="predicted"/>
<dbReference type="Proteomes" id="UP000006701">
    <property type="component" value="Unassembled WGS sequence"/>
</dbReference>
<dbReference type="HOGENOM" id="CLU_1065491_0_0_1"/>